<dbReference type="PANTHER" id="PTHR12143">
    <property type="entry name" value="PEPTIDE N-GLYCANASE PNGASE -RELATED"/>
    <property type="match status" value="1"/>
</dbReference>
<evidence type="ECO:0000313" key="6">
    <source>
        <dbReference type="EMBL" id="MFC4213567.1"/>
    </source>
</evidence>
<evidence type="ECO:0000259" key="4">
    <source>
        <dbReference type="Pfam" id="PF07971"/>
    </source>
</evidence>
<protein>
    <submittedName>
        <fullName evidence="6">GH92 family glycosyl hydrolase</fullName>
    </submittedName>
</protein>
<evidence type="ECO:0000256" key="3">
    <source>
        <dbReference type="ARBA" id="ARBA00022837"/>
    </source>
</evidence>
<dbReference type="Gene3D" id="2.70.98.10">
    <property type="match status" value="1"/>
</dbReference>
<evidence type="ECO:0000256" key="1">
    <source>
        <dbReference type="ARBA" id="ARBA00001913"/>
    </source>
</evidence>
<dbReference type="Pfam" id="PF17678">
    <property type="entry name" value="Glyco_hydro_92N"/>
    <property type="match status" value="1"/>
</dbReference>
<dbReference type="GO" id="GO:0016787">
    <property type="term" value="F:hydrolase activity"/>
    <property type="evidence" value="ECO:0007669"/>
    <property type="project" value="UniProtKB-KW"/>
</dbReference>
<name>A0ABV8PGU6_9SPHI</name>
<gene>
    <name evidence="6" type="ORF">ACFOWA_20420</name>
</gene>
<dbReference type="RefSeq" id="WP_378988872.1">
    <property type="nucleotide sequence ID" value="NZ_JBHSBW010000016.1"/>
</dbReference>
<dbReference type="Gene3D" id="1.20.1050.60">
    <property type="entry name" value="alpha-1,2-mannosidase"/>
    <property type="match status" value="1"/>
</dbReference>
<dbReference type="SUPFAM" id="SSF48208">
    <property type="entry name" value="Six-hairpin glycosidases"/>
    <property type="match status" value="1"/>
</dbReference>
<dbReference type="InterPro" id="IPR014718">
    <property type="entry name" value="GH-type_carb-bd"/>
</dbReference>
<dbReference type="Gene3D" id="1.20.1610.10">
    <property type="entry name" value="alpha-1,2-mannosidases domains"/>
    <property type="match status" value="1"/>
</dbReference>
<organism evidence="6 7">
    <name type="scientific">Pedobacter lithocola</name>
    <dbReference type="NCBI Taxonomy" id="1908239"/>
    <lineage>
        <taxon>Bacteria</taxon>
        <taxon>Pseudomonadati</taxon>
        <taxon>Bacteroidota</taxon>
        <taxon>Sphingobacteriia</taxon>
        <taxon>Sphingobacteriales</taxon>
        <taxon>Sphingobacteriaceae</taxon>
        <taxon>Pedobacter</taxon>
    </lineage>
</organism>
<dbReference type="InterPro" id="IPR005887">
    <property type="entry name" value="GH92_a_mannosidase_put"/>
</dbReference>
<dbReference type="Gene3D" id="3.30.2080.10">
    <property type="entry name" value="GH92 mannosidase domain"/>
    <property type="match status" value="1"/>
</dbReference>
<accession>A0ABV8PGU6</accession>
<proteinExistence type="predicted"/>
<comment type="subunit">
    <text evidence="2">Monomer.</text>
</comment>
<dbReference type="NCBIfam" id="TIGR01180">
    <property type="entry name" value="aman2_put"/>
    <property type="match status" value="1"/>
</dbReference>
<comment type="cofactor">
    <cofactor evidence="1">
        <name>Ca(2+)</name>
        <dbReference type="ChEBI" id="CHEBI:29108"/>
    </cofactor>
</comment>
<keyword evidence="6" id="KW-0378">Hydrolase</keyword>
<keyword evidence="3" id="KW-0106">Calcium</keyword>
<evidence type="ECO:0000313" key="7">
    <source>
        <dbReference type="Proteomes" id="UP001595789"/>
    </source>
</evidence>
<evidence type="ECO:0000259" key="5">
    <source>
        <dbReference type="Pfam" id="PF17678"/>
    </source>
</evidence>
<dbReference type="InterPro" id="IPR012939">
    <property type="entry name" value="Glyco_hydro_92"/>
</dbReference>
<dbReference type="Proteomes" id="UP001595789">
    <property type="component" value="Unassembled WGS sequence"/>
</dbReference>
<feature type="domain" description="Glycosyl hydrolase family 92" evidence="4">
    <location>
        <begin position="271"/>
        <end position="724"/>
    </location>
</feature>
<dbReference type="Pfam" id="PF07971">
    <property type="entry name" value="Glyco_hydro_92"/>
    <property type="match status" value="1"/>
</dbReference>
<keyword evidence="7" id="KW-1185">Reference proteome</keyword>
<dbReference type="InterPro" id="IPR050883">
    <property type="entry name" value="PNGase"/>
</dbReference>
<feature type="domain" description="Glycosyl hydrolase family 92 N-terminal" evidence="5">
    <location>
        <begin position="28"/>
        <end position="265"/>
    </location>
</feature>
<dbReference type="EMBL" id="JBHSBW010000016">
    <property type="protein sequence ID" value="MFC4213567.1"/>
    <property type="molecule type" value="Genomic_DNA"/>
</dbReference>
<reference evidence="7" key="1">
    <citation type="journal article" date="2019" name="Int. J. Syst. Evol. Microbiol.">
        <title>The Global Catalogue of Microorganisms (GCM) 10K type strain sequencing project: providing services to taxonomists for standard genome sequencing and annotation.</title>
        <authorList>
            <consortium name="The Broad Institute Genomics Platform"/>
            <consortium name="The Broad Institute Genome Sequencing Center for Infectious Disease"/>
            <person name="Wu L."/>
            <person name="Ma J."/>
        </authorList>
    </citation>
    <scope>NUCLEOTIDE SEQUENCE [LARGE SCALE GENOMIC DNA]</scope>
    <source>
        <strain evidence="7">CCM 8691</strain>
    </source>
</reference>
<evidence type="ECO:0000256" key="2">
    <source>
        <dbReference type="ARBA" id="ARBA00011245"/>
    </source>
</evidence>
<sequence length="732" mass="82998">MMIKKLSTMGIGLLISIQSFSQTKLVNYIDTKIGVIDTRGSNCIIGPQLPYASISPSPQTIDGDHDGYHPNRPIRGFGQLHVSGTGWGKYGHFLISPQVGLAVAPDKHDSPKSKEITTAYYYQTNLDRYNIVAGVAPTHHAALYQFTYPKTDSAYIVLDATQSIADFIPKLGYKFRKCDVEILPEKNQIRASIECSGGWAYGYYKLYFIAQFNKSFSESGVWKDNTLKKGEYAMSLDKDAGQRVGTFCRFKTQQDDKILMKASISFSGFENAEKYLNNEIKGWNLEDVEKAGMLAWENKLQHIKIETNSEAQKKIFYTAMYHTMIQPRDRTGDNPNWKSNAPYWDDNYALWDTWRSAFPLFMLIDQDMVRGNIQCFVDRYKHNGAVRDGFVAGIEMEEEQGGNDVDNVIADAYVKGLKGVNWQEVYGLVKYNAEKERKGLVARNQQNPEYKANNGRYKELGWIPECFNSNSNTLEYAYNDFCVAQLAKGLGETADYEKFIKRSKGWTNLWNPNLESDGFKGFIDAKKADGSFINQDAKMWGKSWVNPFYEGTSWTYSYFVPHDINRLIKLVGGKEMYAKRLEYGMNNKLIDYGNEPSFWALRSFNHAGRPDLTSKWVHWILNKNYDTTGYTGNDDTGAMTSWYILSAVGLFPNAGQDIYYLNAPLYKKSVITLSNGKKLSISANNLSAKNIYIKSCKVNGKPWNSSVIRHKDIANGATIEFELAAQAGNWGK</sequence>
<dbReference type="InterPro" id="IPR041371">
    <property type="entry name" value="GH92_N"/>
</dbReference>
<dbReference type="PANTHER" id="PTHR12143:SF43">
    <property type="entry name" value="PUTATIVE-RELATED"/>
    <property type="match status" value="1"/>
</dbReference>
<comment type="caution">
    <text evidence="6">The sequence shown here is derived from an EMBL/GenBank/DDBJ whole genome shotgun (WGS) entry which is preliminary data.</text>
</comment>
<dbReference type="InterPro" id="IPR008928">
    <property type="entry name" value="6-hairpin_glycosidase_sf"/>
</dbReference>